<dbReference type="GO" id="GO:0030131">
    <property type="term" value="C:clathrin adaptor complex"/>
    <property type="evidence" value="ECO:0007669"/>
    <property type="project" value="InterPro"/>
</dbReference>
<evidence type="ECO:0000256" key="1">
    <source>
        <dbReference type="SAM" id="MobiDB-lite"/>
    </source>
</evidence>
<keyword evidence="2" id="KW-0812">Transmembrane</keyword>
<dbReference type="InterPro" id="IPR015151">
    <property type="entry name" value="B-adaptin_app_sub_C"/>
</dbReference>
<keyword evidence="2" id="KW-1133">Transmembrane helix</keyword>
<feature type="transmembrane region" description="Helical" evidence="2">
    <location>
        <begin position="372"/>
        <end position="404"/>
    </location>
</feature>
<evidence type="ECO:0000313" key="4">
    <source>
        <dbReference type="EMBL" id="EQC35219.1"/>
    </source>
</evidence>
<dbReference type="EMBL" id="JH767152">
    <property type="protein sequence ID" value="EQC35219.1"/>
    <property type="molecule type" value="Genomic_DNA"/>
</dbReference>
<dbReference type="STRING" id="1156394.T0QBD5"/>
<keyword evidence="2" id="KW-0472">Membrane</keyword>
<dbReference type="Gene3D" id="3.30.310.10">
    <property type="entry name" value="TATA-Binding Protein"/>
    <property type="match status" value="1"/>
</dbReference>
<dbReference type="Proteomes" id="UP000030762">
    <property type="component" value="Unassembled WGS sequence"/>
</dbReference>
<feature type="transmembrane region" description="Helical" evidence="2">
    <location>
        <begin position="200"/>
        <end position="220"/>
    </location>
</feature>
<feature type="transmembrane region" description="Helical" evidence="2">
    <location>
        <begin position="448"/>
        <end position="467"/>
    </location>
</feature>
<reference evidence="4 5" key="1">
    <citation type="submission" date="2012-04" db="EMBL/GenBank/DDBJ databases">
        <title>The Genome Sequence of Saprolegnia declina VS20.</title>
        <authorList>
            <consortium name="The Broad Institute Genome Sequencing Platform"/>
            <person name="Russ C."/>
            <person name="Nusbaum C."/>
            <person name="Tyler B."/>
            <person name="van West P."/>
            <person name="Dieguez-Uribeondo J."/>
            <person name="de Bruijn I."/>
            <person name="Tripathy S."/>
            <person name="Jiang R."/>
            <person name="Young S.K."/>
            <person name="Zeng Q."/>
            <person name="Gargeya S."/>
            <person name="Fitzgerald M."/>
            <person name="Haas B."/>
            <person name="Abouelleil A."/>
            <person name="Alvarado L."/>
            <person name="Arachchi H.M."/>
            <person name="Berlin A."/>
            <person name="Chapman S.B."/>
            <person name="Goldberg J."/>
            <person name="Griggs A."/>
            <person name="Gujja S."/>
            <person name="Hansen M."/>
            <person name="Howarth C."/>
            <person name="Imamovic A."/>
            <person name="Larimer J."/>
            <person name="McCowen C."/>
            <person name="Montmayeur A."/>
            <person name="Murphy C."/>
            <person name="Neiman D."/>
            <person name="Pearson M."/>
            <person name="Priest M."/>
            <person name="Roberts A."/>
            <person name="Saif S."/>
            <person name="Shea T."/>
            <person name="Sisk P."/>
            <person name="Sykes S."/>
            <person name="Wortman J."/>
            <person name="Nusbaum C."/>
            <person name="Birren B."/>
        </authorList>
    </citation>
    <scope>NUCLEOTIDE SEQUENCE [LARGE SCALE GENOMIC DNA]</scope>
    <source>
        <strain evidence="4 5">VS20</strain>
    </source>
</reference>
<feature type="domain" description="Beta-adaptin appendage C-terminal subdomain" evidence="3">
    <location>
        <begin position="671"/>
        <end position="772"/>
    </location>
</feature>
<dbReference type="OMA" id="RHWHEAS"/>
<dbReference type="InParanoid" id="T0QBD5"/>
<dbReference type="GeneID" id="19948175"/>
<dbReference type="Pfam" id="PF09066">
    <property type="entry name" value="B2-adapt-app_C"/>
    <property type="match status" value="1"/>
</dbReference>
<name>T0QBD5_SAPDV</name>
<feature type="compositionally biased region" description="Low complexity" evidence="1">
    <location>
        <begin position="1"/>
        <end position="42"/>
    </location>
</feature>
<sequence length="784" mass="87261">MDTTNASPPESAPLAATATTPLAASESTPIAATETALEAAPADESAHPFAPHAGDGPKMPPTSPRPVITPSLRATPRSAPTPSAVAQQSSTPRSVRFADESLTPPALTPEPSHELPKVSPPKASVLGTRRSASKKYAITELQESGSDDAEDKPKDVALEDDLELPGFDPSMPKPKLKLKLTRQLTFQQRQRRQIRKHKRVLLATSHSLFAFASFWFRTLVSLHTHEWMAYLLIVFGLLGECTTPGPRYNVAIGALLLTVPVKKIELHLTTTGMVVAILVDLFWLCRSDERSYGAIFPWQLTSFCRVWTALCMLLKVWLSLSVYWYLDPQLKTTPSQRPLKPFHLKWQVLLDRARFFFPTTILPPPTQMSRAVLLRIVALLYIYCLGSVVLLFLGIIACFSFTMYPQFQVASLGIPLHYMLLTSGVASMAALLLFLSNLHTPIWRCLSLLWRLASYTGPLIHWHGVGYTNDLNWIKMVTIAKLVDACCGLYLFLVLYASFHQGTSFYGGVTALLLIATGFNVLLQCWVPLLLLVLYKFISVMEQTHRDYDTYHLLPRNWDAEDHAVENSSSDDEDASDSDGTNESSSSSASSASSESDSAPSISENEADSSHARRRRRHARPSAPPADVWVRHHDAYDRAYVRNTITGETFWDDEDAPANEDASPLSCTLYMTHDDFKYFWNSLEYSGGFACRICGLPTVEALTEHLAACRFYVITDGMASETIRAVYLYAIHSATMAHFLGAFLLDSLSNELEAKFKCDQVEMVPEIVQCLQLKVLLGDYEQLR</sequence>
<feature type="region of interest" description="Disordered" evidence="1">
    <location>
        <begin position="1"/>
        <end position="131"/>
    </location>
</feature>
<feature type="transmembrane region" description="Helical" evidence="2">
    <location>
        <begin position="266"/>
        <end position="285"/>
    </location>
</feature>
<proteinExistence type="predicted"/>
<organism evidence="4 5">
    <name type="scientific">Saprolegnia diclina (strain VS20)</name>
    <dbReference type="NCBI Taxonomy" id="1156394"/>
    <lineage>
        <taxon>Eukaryota</taxon>
        <taxon>Sar</taxon>
        <taxon>Stramenopiles</taxon>
        <taxon>Oomycota</taxon>
        <taxon>Saprolegniomycetes</taxon>
        <taxon>Saprolegniales</taxon>
        <taxon>Saprolegniaceae</taxon>
        <taxon>Saprolegnia</taxon>
    </lineage>
</organism>
<dbReference type="eggNOG" id="ENOG502S0UM">
    <property type="taxonomic scope" value="Eukaryota"/>
</dbReference>
<dbReference type="AlphaFoldDB" id="T0QBD5"/>
<feature type="transmembrane region" description="Helical" evidence="2">
    <location>
        <begin position="306"/>
        <end position="326"/>
    </location>
</feature>
<feature type="compositionally biased region" description="Low complexity" evidence="1">
    <location>
        <begin position="578"/>
        <end position="604"/>
    </location>
</feature>
<dbReference type="GO" id="GO:0016192">
    <property type="term" value="P:vesicle-mediated transport"/>
    <property type="evidence" value="ECO:0007669"/>
    <property type="project" value="InterPro"/>
</dbReference>
<dbReference type="GO" id="GO:0006886">
    <property type="term" value="P:intracellular protein transport"/>
    <property type="evidence" value="ECO:0007669"/>
    <property type="project" value="InterPro"/>
</dbReference>
<protein>
    <recommendedName>
        <fullName evidence="3">Beta-adaptin appendage C-terminal subdomain domain-containing protein</fullName>
    </recommendedName>
</protein>
<dbReference type="VEuPathDB" id="FungiDB:SDRG_07448"/>
<evidence type="ECO:0000256" key="2">
    <source>
        <dbReference type="SAM" id="Phobius"/>
    </source>
</evidence>
<feature type="compositionally biased region" description="Polar residues" evidence="1">
    <location>
        <begin position="78"/>
        <end position="93"/>
    </location>
</feature>
<feature type="region of interest" description="Disordered" evidence="1">
    <location>
        <begin position="563"/>
        <end position="625"/>
    </location>
</feature>
<evidence type="ECO:0000313" key="5">
    <source>
        <dbReference type="Proteomes" id="UP000030762"/>
    </source>
</evidence>
<keyword evidence="5" id="KW-1185">Reference proteome</keyword>
<dbReference type="RefSeq" id="XP_008611503.1">
    <property type="nucleotide sequence ID" value="XM_008613281.1"/>
</dbReference>
<feature type="transmembrane region" description="Helical" evidence="2">
    <location>
        <begin position="505"/>
        <end position="535"/>
    </location>
</feature>
<dbReference type="OrthoDB" id="121583at2759"/>
<feature type="transmembrane region" description="Helical" evidence="2">
    <location>
        <begin position="479"/>
        <end position="499"/>
    </location>
</feature>
<accession>T0QBD5</accession>
<gene>
    <name evidence="4" type="ORF">SDRG_07448</name>
</gene>
<evidence type="ECO:0000259" key="3">
    <source>
        <dbReference type="Pfam" id="PF09066"/>
    </source>
</evidence>
<dbReference type="InterPro" id="IPR012295">
    <property type="entry name" value="TBP_dom_sf"/>
</dbReference>
<feature type="transmembrane region" description="Helical" evidence="2">
    <location>
        <begin position="416"/>
        <end position="436"/>
    </location>
</feature>